<gene>
    <name evidence="2" type="ORF">K460DRAFT_403464</name>
</gene>
<keyword evidence="3" id="KW-1185">Reference proteome</keyword>
<proteinExistence type="predicted"/>
<reference evidence="2" key="1">
    <citation type="submission" date="2020-01" db="EMBL/GenBank/DDBJ databases">
        <authorList>
            <consortium name="DOE Joint Genome Institute"/>
            <person name="Haridas S."/>
            <person name="Albert R."/>
            <person name="Binder M."/>
            <person name="Bloem J."/>
            <person name="Labutti K."/>
            <person name="Salamov A."/>
            <person name="Andreopoulos B."/>
            <person name="Baker S.E."/>
            <person name="Barry K."/>
            <person name="Bills G."/>
            <person name="Bluhm B.H."/>
            <person name="Cannon C."/>
            <person name="Castanera R."/>
            <person name="Culley D.E."/>
            <person name="Daum C."/>
            <person name="Ezra D."/>
            <person name="Gonzalez J.B."/>
            <person name="Henrissat B."/>
            <person name="Kuo A."/>
            <person name="Liang C."/>
            <person name="Lipzen A."/>
            <person name="Lutzoni F."/>
            <person name="Magnuson J."/>
            <person name="Mondo S."/>
            <person name="Nolan M."/>
            <person name="Ohm R."/>
            <person name="Pangilinan J."/>
            <person name="Park H.-J."/>
            <person name="Ramirez L."/>
            <person name="Alfaro M."/>
            <person name="Sun H."/>
            <person name="Tritt A."/>
            <person name="Yoshinaga Y."/>
            <person name="Zwiers L.-H."/>
            <person name="Turgeon B.G."/>
            <person name="Goodwin S.B."/>
            <person name="Spatafora J.W."/>
            <person name="Crous P.W."/>
            <person name="Grigoriev I.V."/>
        </authorList>
    </citation>
    <scope>NUCLEOTIDE SEQUENCE</scope>
    <source>
        <strain evidence="2">CBS 394.84</strain>
    </source>
</reference>
<dbReference type="OrthoDB" id="5835829at2759"/>
<dbReference type="InterPro" id="IPR010610">
    <property type="entry name" value="EryCIII-like_C"/>
</dbReference>
<dbReference type="RefSeq" id="XP_040790731.1">
    <property type="nucleotide sequence ID" value="XM_040936632.1"/>
</dbReference>
<evidence type="ECO:0000313" key="2">
    <source>
        <dbReference type="EMBL" id="KAF1848168.1"/>
    </source>
</evidence>
<dbReference type="Gene3D" id="3.40.50.2000">
    <property type="entry name" value="Glycogen Phosphorylase B"/>
    <property type="match status" value="2"/>
</dbReference>
<dbReference type="InterPro" id="IPR050426">
    <property type="entry name" value="Glycosyltransferase_28"/>
</dbReference>
<evidence type="ECO:0000259" key="1">
    <source>
        <dbReference type="Pfam" id="PF06722"/>
    </source>
</evidence>
<feature type="domain" description="Erythromycin biosynthesis protein CIII-like C-terminal" evidence="1">
    <location>
        <begin position="367"/>
        <end position="466"/>
    </location>
</feature>
<dbReference type="SUPFAM" id="SSF53756">
    <property type="entry name" value="UDP-Glycosyltransferase/glycogen phosphorylase"/>
    <property type="match status" value="1"/>
</dbReference>
<accession>A0A9P4LB57</accession>
<dbReference type="AlphaFoldDB" id="A0A9P4LB57"/>
<dbReference type="PANTHER" id="PTHR48050:SF13">
    <property type="entry name" value="STEROL 3-BETA-GLUCOSYLTRANSFERASE UGT80A2"/>
    <property type="match status" value="1"/>
</dbReference>
<dbReference type="Pfam" id="PF06722">
    <property type="entry name" value="EryCIII-like_C"/>
    <property type="match status" value="1"/>
</dbReference>
<organism evidence="2 3">
    <name type="scientific">Cucurbitaria berberidis CBS 394.84</name>
    <dbReference type="NCBI Taxonomy" id="1168544"/>
    <lineage>
        <taxon>Eukaryota</taxon>
        <taxon>Fungi</taxon>
        <taxon>Dikarya</taxon>
        <taxon>Ascomycota</taxon>
        <taxon>Pezizomycotina</taxon>
        <taxon>Dothideomycetes</taxon>
        <taxon>Pleosporomycetidae</taxon>
        <taxon>Pleosporales</taxon>
        <taxon>Pleosporineae</taxon>
        <taxon>Cucurbitariaceae</taxon>
        <taxon>Cucurbitaria</taxon>
    </lineage>
</organism>
<name>A0A9P4LB57_9PLEO</name>
<comment type="caution">
    <text evidence="2">The sequence shown here is derived from an EMBL/GenBank/DDBJ whole genome shotgun (WGS) entry which is preliminary data.</text>
</comment>
<dbReference type="PANTHER" id="PTHR48050">
    <property type="entry name" value="STEROL 3-BETA-GLUCOSYLTRANSFERASE"/>
    <property type="match status" value="1"/>
</dbReference>
<dbReference type="Proteomes" id="UP000800039">
    <property type="component" value="Unassembled WGS sequence"/>
</dbReference>
<dbReference type="EMBL" id="ML976615">
    <property type="protein sequence ID" value="KAF1848168.1"/>
    <property type="molecule type" value="Genomic_DNA"/>
</dbReference>
<dbReference type="GO" id="GO:0016757">
    <property type="term" value="F:glycosyltransferase activity"/>
    <property type="evidence" value="ECO:0007669"/>
    <property type="project" value="UniProtKB-ARBA"/>
</dbReference>
<evidence type="ECO:0000313" key="3">
    <source>
        <dbReference type="Proteomes" id="UP000800039"/>
    </source>
</evidence>
<dbReference type="GeneID" id="63853882"/>
<protein>
    <submittedName>
        <fullName evidence="2">Glycosyltransferase family 1 protein</fullName>
    </submittedName>
</protein>
<sequence length="497" mass="54685">MGVLQRVLSAGLIPLIALLALQLFSPGTLSGLVVPTALARSETPLIISAITHWSHFEKIAKVAVILAQLGYPITLITGRILQKEASSLHPNITYYPQLGQPDKLSEEDYKTFASFPPGSEEAQVSIQKAVLVDGMPNMHETLQNVFKGFRDRFGNSKPLISFYDLPILGHLPILLGAPGIKPDVTFAISCHPLSINSNDTYPFHINKLPETGPDAKAIHRKAYQDLHQDYRTREMDLYMWAKFRELGVVQDNLPSMHQAMGGSPDHLMTMGVPDFEFPRSDLRKNAHYFGALRDSKQSDKKPELPAWWVEVEEAKSKGRKVVAISQGTLETQWDDLLFPTLEALKDRDDILVIVSTVVVEPEDVPGLNLPANARAAKFVPYSLLLPFVDVLVNNGGYGAVMTALDLGIPVVVAGDGQDKVITNNVVHVTGVGINLGNRTPGVEKIREGVSKVLEDVGYKWRVVEMSKKFKKYDVGSVFDAVIQRVVGEWALGKGKGV</sequence>